<feature type="transmembrane region" description="Helical" evidence="1">
    <location>
        <begin position="77"/>
        <end position="99"/>
    </location>
</feature>
<reference evidence="3" key="1">
    <citation type="submission" date="2009-03" db="EMBL/GenBank/DDBJ databases">
        <title>Complete genome sequence of Edwardsiella ictaluri 93-146.</title>
        <authorList>
            <person name="Williams M.L."/>
            <person name="Gillaspy A.F."/>
            <person name="Dyer D.W."/>
            <person name="Thune R.L."/>
            <person name="Waldbieser G.C."/>
            <person name="Schuster S.C."/>
            <person name="Gipson J."/>
            <person name="Zaitshik J."/>
            <person name="Landry C."/>
            <person name="Lawrence M.L."/>
        </authorList>
    </citation>
    <scope>NUCLEOTIDE SEQUENCE [LARGE SCALE GENOMIC DNA]</scope>
    <source>
        <strain evidence="3">93-146</strain>
    </source>
</reference>
<feature type="transmembrane region" description="Helical" evidence="1">
    <location>
        <begin position="15"/>
        <end position="34"/>
    </location>
</feature>
<dbReference type="EMBL" id="CP001600">
    <property type="protein sequence ID" value="ACR68948.1"/>
    <property type="molecule type" value="Genomic_DNA"/>
</dbReference>
<name>C5BDY5_EDWI9</name>
<proteinExistence type="predicted"/>
<protein>
    <submittedName>
        <fullName evidence="2">Uncharacterized protein</fullName>
    </submittedName>
</protein>
<evidence type="ECO:0000313" key="2">
    <source>
        <dbReference type="EMBL" id="ACR68948.1"/>
    </source>
</evidence>
<dbReference type="HOGENOM" id="CLU_2232322_0_0_6"/>
<reference evidence="2 3" key="2">
    <citation type="journal article" date="2012" name="J. Bacteriol.">
        <title>Genome Sequence of Edwardsiella ictaluri 93-146, a Strain Associated with a Natural Channel Catfish Outbreak of Enteric Septicemia of Catfish.</title>
        <authorList>
            <person name="Williams M.L."/>
            <person name="Gillaspy A.F."/>
            <person name="Dyer D.W."/>
            <person name="Thune R.L."/>
            <person name="Waldbieser G.C."/>
            <person name="Schuster S.C."/>
            <person name="Gipson J."/>
            <person name="Zaitshik J."/>
            <person name="Landry C."/>
            <person name="Banes M.M."/>
            <person name="Lawrence M.L."/>
        </authorList>
    </citation>
    <scope>NUCLEOTIDE SEQUENCE [LARGE SCALE GENOMIC DNA]</scope>
    <source>
        <strain evidence="2 3">93-146</strain>
    </source>
</reference>
<dbReference type="KEGG" id="eic:NT01EI_1769"/>
<keyword evidence="1" id="KW-0472">Membrane</keyword>
<gene>
    <name evidence="2" type="ordered locus">NT01EI_1769</name>
</gene>
<dbReference type="AlphaFoldDB" id="C5BDY5"/>
<evidence type="ECO:0000313" key="3">
    <source>
        <dbReference type="Proteomes" id="UP000001485"/>
    </source>
</evidence>
<evidence type="ECO:0000256" key="1">
    <source>
        <dbReference type="SAM" id="Phobius"/>
    </source>
</evidence>
<feature type="transmembrane region" description="Helical" evidence="1">
    <location>
        <begin position="46"/>
        <end position="65"/>
    </location>
</feature>
<accession>C5BDY5</accession>
<keyword evidence="1" id="KW-0812">Transmembrane</keyword>
<sequence length="105" mass="12004">MDRDFFIGTTSVQGSVYHAGMLFLNGAGFWAGSMNKACLRINKSKLITQIGFSITLIKTTCHYYLNAEKITGGYYLMLIQTCCCNYFTIMKITGYYYFFYGKIRS</sequence>
<keyword evidence="1" id="KW-1133">Transmembrane helix</keyword>
<dbReference type="Proteomes" id="UP000001485">
    <property type="component" value="Chromosome"/>
</dbReference>
<organism evidence="2 3">
    <name type="scientific">Edwardsiella ictaluri (strain 93-146)</name>
    <dbReference type="NCBI Taxonomy" id="634503"/>
    <lineage>
        <taxon>Bacteria</taxon>
        <taxon>Pseudomonadati</taxon>
        <taxon>Pseudomonadota</taxon>
        <taxon>Gammaproteobacteria</taxon>
        <taxon>Enterobacterales</taxon>
        <taxon>Hafniaceae</taxon>
        <taxon>Edwardsiella</taxon>
    </lineage>
</organism>